<dbReference type="AlphaFoldDB" id="A0A9X3XFM4"/>
<feature type="region of interest" description="Disordered" evidence="1">
    <location>
        <begin position="81"/>
        <end position="103"/>
    </location>
</feature>
<comment type="caution">
    <text evidence="2">The sequence shown here is derived from an EMBL/GenBank/DDBJ whole genome shotgun (WGS) entry which is preliminary data.</text>
</comment>
<evidence type="ECO:0000313" key="3">
    <source>
        <dbReference type="Proteomes" id="UP001151081"/>
    </source>
</evidence>
<keyword evidence="3" id="KW-1185">Reference proteome</keyword>
<dbReference type="RefSeq" id="WP_272425933.1">
    <property type="nucleotide sequence ID" value="NZ_JAGTJJ010000075.1"/>
</dbReference>
<evidence type="ECO:0000313" key="2">
    <source>
        <dbReference type="EMBL" id="MDC3988510.1"/>
    </source>
</evidence>
<evidence type="ECO:0000256" key="1">
    <source>
        <dbReference type="SAM" id="MobiDB-lite"/>
    </source>
</evidence>
<protein>
    <submittedName>
        <fullName evidence="2">Uncharacterized protein</fullName>
    </submittedName>
</protein>
<dbReference type="Proteomes" id="UP001151081">
    <property type="component" value="Unassembled WGS sequence"/>
</dbReference>
<accession>A0A9X3XFM4</accession>
<organism evidence="2 3">
    <name type="scientific">Polyangium jinanense</name>
    <dbReference type="NCBI Taxonomy" id="2829994"/>
    <lineage>
        <taxon>Bacteria</taxon>
        <taxon>Pseudomonadati</taxon>
        <taxon>Myxococcota</taxon>
        <taxon>Polyangia</taxon>
        <taxon>Polyangiales</taxon>
        <taxon>Polyangiaceae</taxon>
        <taxon>Polyangium</taxon>
    </lineage>
</organism>
<proteinExistence type="predicted"/>
<reference evidence="2 3" key="1">
    <citation type="submission" date="2021-04" db="EMBL/GenBank/DDBJ databases">
        <title>Genome analysis of Polyangium sp.</title>
        <authorList>
            <person name="Li Y."/>
            <person name="Wang J."/>
        </authorList>
    </citation>
    <scope>NUCLEOTIDE SEQUENCE [LARGE SCALE GENOMIC DNA]</scope>
    <source>
        <strain evidence="2 3">SDU14</strain>
    </source>
</reference>
<gene>
    <name evidence="2" type="ORF">KEG57_49040</name>
</gene>
<sequence>MHARTANRFLIVMSALAGAMQLHCVKRDLPLHEIVGSYSLHGEYVGTRVVLKPDHTFVLEWWTCGGTQRVRARWHPLGNGELGVSGVPAPKEPDAGASEPESEGIADICTIDPTACGTIHLDQIRMRVLGDTLELRSSPDPNDVQKLPREP</sequence>
<name>A0A9X3XFM4_9BACT</name>
<dbReference type="EMBL" id="JAGTJJ010000075">
    <property type="protein sequence ID" value="MDC3988510.1"/>
    <property type="molecule type" value="Genomic_DNA"/>
</dbReference>